<evidence type="ECO:0000313" key="2">
    <source>
        <dbReference type="Proteomes" id="UP001389717"/>
    </source>
</evidence>
<accession>A0ABU9K844</accession>
<name>A0ABU9K844_9BACI</name>
<dbReference type="Proteomes" id="UP001389717">
    <property type="component" value="Unassembled WGS sequence"/>
</dbReference>
<gene>
    <name evidence="1" type="ORF">AAEO50_06130</name>
</gene>
<proteinExistence type="predicted"/>
<protein>
    <submittedName>
        <fullName evidence="1">Histidine phosphatase family protein</fullName>
        <ecNumber evidence="1">3.1.3.-</ecNumber>
    </submittedName>
</protein>
<dbReference type="SMART" id="SM00855">
    <property type="entry name" value="PGAM"/>
    <property type="match status" value="1"/>
</dbReference>
<dbReference type="InterPro" id="IPR029033">
    <property type="entry name" value="His_PPase_superfam"/>
</dbReference>
<dbReference type="RefSeq" id="WP_341981577.1">
    <property type="nucleotide sequence ID" value="NZ_JBBYAF010000008.1"/>
</dbReference>
<dbReference type="PANTHER" id="PTHR48100:SF59">
    <property type="entry name" value="ADENOSYLCOBALAMIN_ALPHA-RIBAZOLE PHOSPHATASE"/>
    <property type="match status" value="1"/>
</dbReference>
<evidence type="ECO:0000313" key="1">
    <source>
        <dbReference type="EMBL" id="MEL3971858.1"/>
    </source>
</evidence>
<keyword evidence="2" id="KW-1185">Reference proteome</keyword>
<comment type="caution">
    <text evidence="1">The sequence shown here is derived from an EMBL/GenBank/DDBJ whole genome shotgun (WGS) entry which is preliminary data.</text>
</comment>
<sequence length="184" mass="21203">MNTCIYFVRHAHSVYTPEELERPLSEKGARDAIRVTALLKDKNIDAVCSSPYKRAVETVEGTASIHKLKIDIYEDMKERTLSREPVEDFSQAIGKVWREPHFSFPGGESNLQAQKRGVRCFLNMLDKYAGKSVAVGTHGNIMVLIMNHFDDRYNLDFWKGLEMPDIYKMTFDGKVLVEVERVWE</sequence>
<dbReference type="GO" id="GO:0016787">
    <property type="term" value="F:hydrolase activity"/>
    <property type="evidence" value="ECO:0007669"/>
    <property type="project" value="UniProtKB-KW"/>
</dbReference>
<dbReference type="EMBL" id="JBBYAF010000008">
    <property type="protein sequence ID" value="MEL3971858.1"/>
    <property type="molecule type" value="Genomic_DNA"/>
</dbReference>
<dbReference type="InterPro" id="IPR013078">
    <property type="entry name" value="His_Pase_superF_clade-1"/>
</dbReference>
<dbReference type="InterPro" id="IPR050275">
    <property type="entry name" value="PGM_Phosphatase"/>
</dbReference>
<reference evidence="1 2" key="1">
    <citation type="submission" date="2024-04" db="EMBL/GenBank/DDBJ databases">
        <title>Bacillus oryzaecorticis sp. nov., a moderately halophilic bacterium isolated from rice husks.</title>
        <authorList>
            <person name="Zhu H.-S."/>
        </authorList>
    </citation>
    <scope>NUCLEOTIDE SEQUENCE [LARGE SCALE GENOMIC DNA]</scope>
    <source>
        <strain evidence="1 2">ZC255</strain>
    </source>
</reference>
<dbReference type="SUPFAM" id="SSF53254">
    <property type="entry name" value="Phosphoglycerate mutase-like"/>
    <property type="match status" value="1"/>
</dbReference>
<dbReference type="CDD" id="cd07067">
    <property type="entry name" value="HP_PGM_like"/>
    <property type="match status" value="1"/>
</dbReference>
<dbReference type="Gene3D" id="3.40.50.1240">
    <property type="entry name" value="Phosphoglycerate mutase-like"/>
    <property type="match status" value="1"/>
</dbReference>
<keyword evidence="1" id="KW-0378">Hydrolase</keyword>
<dbReference type="Pfam" id="PF00300">
    <property type="entry name" value="His_Phos_1"/>
    <property type="match status" value="1"/>
</dbReference>
<dbReference type="EC" id="3.1.3.-" evidence="1"/>
<dbReference type="PANTHER" id="PTHR48100">
    <property type="entry name" value="BROAD-SPECIFICITY PHOSPHATASE YOR283W-RELATED"/>
    <property type="match status" value="1"/>
</dbReference>
<organism evidence="1 2">
    <name type="scientific">Rossellomorea oryzaecorticis</name>
    <dbReference type="NCBI Taxonomy" id="1396505"/>
    <lineage>
        <taxon>Bacteria</taxon>
        <taxon>Bacillati</taxon>
        <taxon>Bacillota</taxon>
        <taxon>Bacilli</taxon>
        <taxon>Bacillales</taxon>
        <taxon>Bacillaceae</taxon>
        <taxon>Rossellomorea</taxon>
    </lineage>
</organism>